<dbReference type="GO" id="GO:0008381">
    <property type="term" value="F:mechanosensitive monoatomic ion channel activity"/>
    <property type="evidence" value="ECO:0007669"/>
    <property type="project" value="InterPro"/>
</dbReference>
<comment type="similarity">
    <text evidence="2">Belongs to the PIEZO (TC 1.A.75) family.</text>
</comment>
<dbReference type="PANTHER" id="PTHR47049:SF2">
    <property type="entry name" value="PIEZO-TYPE MECHANOSENSITIVE ION CHANNEL HOMOLOG"/>
    <property type="match status" value="1"/>
</dbReference>
<feature type="transmembrane region" description="Helical" evidence="11">
    <location>
        <begin position="983"/>
        <end position="1000"/>
    </location>
</feature>
<feature type="transmembrane region" description="Helical" evidence="11">
    <location>
        <begin position="1822"/>
        <end position="1840"/>
    </location>
</feature>
<evidence type="ECO:0000256" key="8">
    <source>
        <dbReference type="ARBA" id="ARBA00023136"/>
    </source>
</evidence>
<feature type="transmembrane region" description="Helical" evidence="11">
    <location>
        <begin position="71"/>
        <end position="92"/>
    </location>
</feature>
<feature type="transmembrane region" description="Helical" evidence="11">
    <location>
        <begin position="1041"/>
        <end position="1062"/>
    </location>
</feature>
<evidence type="ECO:0000256" key="2">
    <source>
        <dbReference type="ARBA" id="ARBA00007821"/>
    </source>
</evidence>
<feature type="region of interest" description="Disordered" evidence="10">
    <location>
        <begin position="1984"/>
        <end position="2015"/>
    </location>
</feature>
<comment type="subcellular location">
    <subcellularLocation>
        <location evidence="1">Cell membrane</location>
        <topology evidence="1">Multi-pass membrane protein</topology>
    </subcellularLocation>
</comment>
<feature type="transmembrane region" description="Helical" evidence="11">
    <location>
        <begin position="722"/>
        <end position="744"/>
    </location>
</feature>
<keyword evidence="9" id="KW-0407">Ion channel</keyword>
<evidence type="ECO:0000256" key="5">
    <source>
        <dbReference type="ARBA" id="ARBA00022692"/>
    </source>
</evidence>
<feature type="transmembrane region" description="Helical" evidence="11">
    <location>
        <begin position="225"/>
        <end position="245"/>
    </location>
</feature>
<feature type="domain" description="Piezo TM25-28" evidence="13">
    <location>
        <begin position="1196"/>
        <end position="1458"/>
    </location>
</feature>
<evidence type="ECO:0000256" key="6">
    <source>
        <dbReference type="ARBA" id="ARBA00022989"/>
    </source>
</evidence>
<reference evidence="18" key="1">
    <citation type="submission" date="2020-01" db="EMBL/GenBank/DDBJ databases">
        <title>Draft genome sequence of the Termite Coptotermes fromosanus.</title>
        <authorList>
            <person name="Itakura S."/>
            <person name="Yosikawa Y."/>
            <person name="Umezawa K."/>
        </authorList>
    </citation>
    <scope>NUCLEOTIDE SEQUENCE [LARGE SCALE GENOMIC DNA]</scope>
</reference>
<dbReference type="PANTHER" id="PTHR47049">
    <property type="entry name" value="PIEZO-TYPE MECHANOSENSITIVE ION CHANNEL HOMOLOG"/>
    <property type="match status" value="1"/>
</dbReference>
<dbReference type="OrthoDB" id="303066at2759"/>
<keyword evidence="7" id="KW-0406">Ion transport</keyword>
<feature type="transmembrane region" description="Helical" evidence="11">
    <location>
        <begin position="1793"/>
        <end position="1816"/>
    </location>
</feature>
<feature type="transmembrane region" description="Helical" evidence="11">
    <location>
        <begin position="275"/>
        <end position="296"/>
    </location>
</feature>
<keyword evidence="5 11" id="KW-0812">Transmembrane</keyword>
<feature type="transmembrane region" description="Helical" evidence="11">
    <location>
        <begin position="251"/>
        <end position="268"/>
    </location>
</feature>
<evidence type="ECO:0000259" key="16">
    <source>
        <dbReference type="Pfam" id="PF24874"/>
    </source>
</evidence>
<evidence type="ECO:0000259" key="14">
    <source>
        <dbReference type="Pfam" id="PF23188"/>
    </source>
</evidence>
<keyword evidence="4" id="KW-1003">Cell membrane</keyword>
<keyword evidence="3" id="KW-0813">Transport</keyword>
<feature type="domain" description="Piezo TM1-24" evidence="15">
    <location>
        <begin position="74"/>
        <end position="803"/>
    </location>
</feature>
<dbReference type="Pfam" id="PF23188">
    <property type="entry name" value="THU_Piezo1"/>
    <property type="match status" value="1"/>
</dbReference>
<dbReference type="InterPro" id="IPR031334">
    <property type="entry name" value="Piezo_cap_dom"/>
</dbReference>
<feature type="transmembrane region" description="Helical" evidence="11">
    <location>
        <begin position="1097"/>
        <end position="1122"/>
    </location>
</feature>
<dbReference type="InterPro" id="IPR056769">
    <property type="entry name" value="Piezo_TM1-24"/>
</dbReference>
<keyword evidence="8 11" id="KW-0472">Membrane</keyword>
<organism evidence="17 18">
    <name type="scientific">Coptotermes formosanus</name>
    <name type="common">Formosan subterranean termite</name>
    <dbReference type="NCBI Taxonomy" id="36987"/>
    <lineage>
        <taxon>Eukaryota</taxon>
        <taxon>Metazoa</taxon>
        <taxon>Ecdysozoa</taxon>
        <taxon>Arthropoda</taxon>
        <taxon>Hexapoda</taxon>
        <taxon>Insecta</taxon>
        <taxon>Pterygota</taxon>
        <taxon>Neoptera</taxon>
        <taxon>Polyneoptera</taxon>
        <taxon>Dictyoptera</taxon>
        <taxon>Blattodea</taxon>
        <taxon>Blattoidea</taxon>
        <taxon>Termitoidae</taxon>
        <taxon>Rhinotermitidae</taxon>
        <taxon>Coptotermes</taxon>
    </lineage>
</organism>
<evidence type="ECO:0000256" key="10">
    <source>
        <dbReference type="SAM" id="MobiDB-lite"/>
    </source>
</evidence>
<evidence type="ECO:0000313" key="17">
    <source>
        <dbReference type="EMBL" id="GFG33116.1"/>
    </source>
</evidence>
<sequence>MPQEFNICCTVKTYCDGHEYCYYDVVFLHEVEAVLVNYPHASELKSLNGFRRNSTLGIYIKAKNLAVSNCVLFRQTGLSFIYLLLLLLLPMVRIPTQKTMDGATGQYLRAVMVLSFLTSIAQVSFQIVLLCMPPYGNFLKDNNTTETILRHVGLIRLNGVRVEDGFRYIAPEVLMLITSVAVYVGCTKLSAETTHSRASSASAPSTAAILPPVSSTVAYRNRRKAFFITVGKCVALASLCLAGILRPSALNGVYFLVFLGGMTWWSCYKELHRPFGVVLHCVQVVAALHIMALFVVQLQWVQEFLTSDCNYCRYLGLTFLMNTNDADPRMQEFVSAEWASFLNPVALLWLYYILGIEAYFLLQPRDRCNEEFTNIGGIQRVPLSRQLSIRFSQQRKLTLSRNTTNRWRSATQKVRVNSYEAGDTNVNEHTHLLRNMSPTKYDSTGRRRSTVRQDAHGSVILSDGYEDVIQLDALGDAGEEEVHPGLCEQILDFFTSLFRIINRSSYIGTNIIMMAWSITYHSWLTFVLLLWSSILWILPNQRHSMMRCSPFLVVYAIFLLLAQYIYGMDLTDVELPDKVKDVNLRQIGFIKTTKLPCEPLFIKSLYTLFFWITLRQFMQERFERRNTSALEDMAAPLQITVGPATRGFSDADRAKQTSQAMNWLGDFVKSLLTKFWIWVVAIMLFVIGITGTRMTVYRILYMALFLIFVLVFQLSYQAWRKFMYGFWLTVIIYSMSILVLIYTYQFDDFPDYWTDYLGISQELQNDIGLEIFQTSELFVRLLTPTFFLVITVIQMHYFHKDFLTLTDINDLCESSQYAVVTVNFQVQTQVTVRSMNNLTLKQLLEGTFKSFTHQSELQQLAIQFKIQVQKVIDLLWLFMELHMLKLMMLSVMLLCVFDVCGVHFIFLLLAVVALPFGTKINTLICHVVAVLISMLLLMKMIYQINFFVHSNYTVNCTENATAGNNADWLGLYKSHSFHTLPEILKGYIGLIFLATLMAVVRVRQLHKRHSNGEPISCPHVMFPNIQRCHADQDLRTCLKYLLNYGFYKFGIEVCLMATVALIGTRMDLYAVIYGIWLCVLVIMKREKLAKIWGVYQAFIAMLIPIQYAMAVGLPPALCIEYPWNQSVILRNLQEWMFLPDPVYPLAAHKLVCDFILLMLVCRQSLVFRIERRYAGQIYAGGDNKSILKEAEEPGFVNPVPDHISYIRSWLDIAKRCFLSSFLWVTLAIVFLAGANRVNIFSLGYLLGAFVFLWQGEEIYLRPVPYILKRWNTLLGYNVAVIVVKALLQIIGCMFLLEVKNHACWAAQLFGITCIRKFPAADGSLSMGDDPSQCNVPKENSGLVWDGVCFGCLIMMRRLFKSYYFIHQVNENKAMTVLASRGAELINELRLKRIREQENREHHILEKIRVKMERIKATQQKIQGPMFKESESHHVGNALTAGFWMFSAIRSGDYYMFEDLDDDVLEEKDEMSSDEEGGKHDGERRVTLSKFLDTAFKTDMEQAAELALTKGTTREDVGDGGRRSSVKLTRNKSSFFTCETEITPQAQASSPSLRSDYMVPTSPEGSKGSYPSQHYPQDADGASSTKDASSETEARMSVGQRIWLMVKFAWAFVESAMVTLTRRLNRISHDYRYVMEVLTLEKKTLKARKPDFGQGVRVGSAMIWQPVPSAVEHSKLRLEGADDQASRGGDGMEVHTEASSSHSTRLDPVPLPARASTSLDQIDESAPDEVEPFSRPCVWAEEMQTIPKIRVLAPSMERGLDLSDVGSHQPPVSLEQMDESQELSAKDQVPIVRLALAVWFAIISHSDLVCYFMVFLYQIKSATILSLPLPLMVFLWGTLTIPRPTKTFWVTMIAYTEVIVIVKWMFQFEFLPWNRTEVIEKNPFFPPRIIGIERKSNYATYDLFLLLIVFFHRYMLKSLGLWKTTYEDPVMFKEKEQKFRLDREGDSVGLHRVDEEDTLTASAAASAGKDIAALKHGGSRLSYSAPGLGNSGSSSQLGRGSGLRRRSSAGNVSEQVVTQGGRRLSAYKMTADQSEPGGHVRSADEEPSASNLIVVHTDEEKSSDHIPGFLILASKRYCDSVKGFFTHLLSRGQRVTADVYALMFLCDFFNFMVVIFGFASFGSDLGEGGVSAYLEENKVPIPFLIMLILQFALIVVDRALQFSAELPPQMWYMVKCFYLLLSAYQIRSGYPTRILGNVLCKRYNVLNMVLFKGFMAVPFLFELRALMDWMWTDTSMTVWDWLKMEDIFANIFQHKCARRMESEYPQPRGEKKKPLVKYLMGGGGLFIIIAVIWFPLVIFALGSTVGQPNLPYDVTVTMDIGNYQPIYEISAQNNTFSTIDKMSEQTWNKMHNAYMKNKIALTFLSNYDHTDIAVVRMSNSSRMVWGISQPDRDNLIADLQSREASDSQVYELQADVDGKPNPQRQHLINMLLNGTHDTALIPNIFPKFLKVSNRGTATPITQLMEPIASHLDAAYRNLSVEYNDDNKSSSQGWWSLTETCSDENYENFLKKIDDDHCSKLVMYTFNDKAFPKTLSFISGEGIIGMYTTMVLIVSNIVRGYFTGIFSTIMYDDLPNVDRVLQLCLDIYLVRESRELDLEEDLFAKLIFLYRSPETLIKWTRPRDEGDGDDGNS</sequence>
<dbReference type="InterPro" id="IPR056768">
    <property type="entry name" value="THU_Piezo"/>
</dbReference>
<feature type="transmembrane region" description="Helical" evidence="11">
    <location>
        <begin position="699"/>
        <end position="716"/>
    </location>
</feature>
<dbReference type="Pfam" id="PF24871">
    <property type="entry name" value="Piezo_TM1-24"/>
    <property type="match status" value="1"/>
</dbReference>
<name>A0A6L2PL94_COPFO</name>
<feature type="transmembrane region" description="Helical" evidence="11">
    <location>
        <begin position="2277"/>
        <end position="2300"/>
    </location>
</feature>
<dbReference type="InParanoid" id="A0A6L2PL94"/>
<feature type="compositionally biased region" description="Low complexity" evidence="10">
    <location>
        <begin position="1986"/>
        <end position="1997"/>
    </location>
</feature>
<keyword evidence="6 11" id="KW-1133">Transmembrane helix</keyword>
<feature type="transmembrane region" description="Helical" evidence="11">
    <location>
        <begin position="777"/>
        <end position="797"/>
    </location>
</feature>
<feature type="domain" description="Piezo transmembrane helical unit" evidence="14">
    <location>
        <begin position="1802"/>
        <end position="1922"/>
    </location>
</feature>
<feature type="compositionally biased region" description="Polar residues" evidence="10">
    <location>
        <begin position="1538"/>
        <end position="1552"/>
    </location>
</feature>
<dbReference type="InterPro" id="IPR056770">
    <property type="entry name" value="Piezo_THU9_anchor"/>
</dbReference>
<keyword evidence="18" id="KW-1185">Reference proteome</keyword>
<evidence type="ECO:0000256" key="11">
    <source>
        <dbReference type="SAM" id="Phobius"/>
    </source>
</evidence>
<evidence type="ECO:0000313" key="18">
    <source>
        <dbReference type="Proteomes" id="UP000502823"/>
    </source>
</evidence>
<evidence type="ECO:0000256" key="4">
    <source>
        <dbReference type="ARBA" id="ARBA00022475"/>
    </source>
</evidence>
<feature type="transmembrane region" description="Helical" evidence="11">
    <location>
        <begin position="2098"/>
        <end position="2120"/>
    </location>
</feature>
<feature type="region of interest" description="Disordered" evidence="10">
    <location>
        <begin position="1681"/>
        <end position="1711"/>
    </location>
</feature>
<feature type="transmembrane region" description="Helical" evidence="11">
    <location>
        <begin position="2140"/>
        <end position="2159"/>
    </location>
</feature>
<feature type="domain" description="Piezo THU9 and anchor" evidence="16">
    <location>
        <begin position="2097"/>
        <end position="2160"/>
    </location>
</feature>
<gene>
    <name evidence="17" type="ORF">Cfor_03412</name>
</gene>
<dbReference type="Pfam" id="PF24874">
    <property type="entry name" value="Piezo_THU9_anchor"/>
    <property type="match status" value="2"/>
</dbReference>
<accession>A0A6L2PL94</accession>
<feature type="domain" description="Piezo non-specific cation channel cap" evidence="12">
    <location>
        <begin position="2339"/>
        <end position="2620"/>
    </location>
</feature>
<evidence type="ECO:0000256" key="3">
    <source>
        <dbReference type="ARBA" id="ARBA00022448"/>
    </source>
</evidence>
<evidence type="ECO:0000259" key="13">
    <source>
        <dbReference type="Pfam" id="PF15917"/>
    </source>
</evidence>
<proteinExistence type="inferred from homology"/>
<dbReference type="Pfam" id="PF15917">
    <property type="entry name" value="Piezo_TM25-28"/>
    <property type="match status" value="1"/>
</dbReference>
<feature type="transmembrane region" description="Helical" evidence="11">
    <location>
        <begin position="923"/>
        <end position="942"/>
    </location>
</feature>
<feature type="transmembrane region" description="Helical" evidence="11">
    <location>
        <begin position="1847"/>
        <end position="1865"/>
    </location>
</feature>
<dbReference type="Pfam" id="PF12166">
    <property type="entry name" value="Piezo_cap"/>
    <property type="match status" value="1"/>
</dbReference>
<feature type="transmembrane region" description="Helical" evidence="11">
    <location>
        <begin position="1068"/>
        <end position="1085"/>
    </location>
</feature>
<feature type="domain" description="Piezo THU9 and anchor" evidence="16">
    <location>
        <begin position="2161"/>
        <end position="2299"/>
    </location>
</feature>
<feature type="transmembrane region" description="Helical" evidence="11">
    <location>
        <begin position="511"/>
        <end position="538"/>
    </location>
</feature>
<dbReference type="Proteomes" id="UP000502823">
    <property type="component" value="Unassembled WGS sequence"/>
</dbReference>
<dbReference type="InterPro" id="IPR027272">
    <property type="entry name" value="Piezo"/>
</dbReference>
<evidence type="ECO:0000256" key="9">
    <source>
        <dbReference type="ARBA" id="ARBA00023303"/>
    </source>
</evidence>
<feature type="region of interest" description="Disordered" evidence="10">
    <location>
        <begin position="1538"/>
        <end position="1591"/>
    </location>
</feature>
<dbReference type="InterPro" id="IPR031805">
    <property type="entry name" value="Piezo_TM25-28"/>
</dbReference>
<feature type="transmembrane region" description="Helical" evidence="11">
    <location>
        <begin position="1274"/>
        <end position="1296"/>
    </location>
</feature>
<protein>
    <submittedName>
        <fullName evidence="17">Uncharacterized protein</fullName>
    </submittedName>
</protein>
<evidence type="ECO:0000256" key="1">
    <source>
        <dbReference type="ARBA" id="ARBA00004651"/>
    </source>
</evidence>
<feature type="transmembrane region" description="Helical" evidence="11">
    <location>
        <begin position="1212"/>
        <end position="1231"/>
    </location>
</feature>
<feature type="transmembrane region" description="Helical" evidence="11">
    <location>
        <begin position="886"/>
        <end position="916"/>
    </location>
</feature>
<evidence type="ECO:0000256" key="7">
    <source>
        <dbReference type="ARBA" id="ARBA00023065"/>
    </source>
</evidence>
<dbReference type="FunCoup" id="A0A6L2PL94">
    <property type="interactions" value="297"/>
</dbReference>
<feature type="transmembrane region" description="Helical" evidence="11">
    <location>
        <begin position="112"/>
        <end position="132"/>
    </location>
</feature>
<feature type="transmembrane region" description="Helical" evidence="11">
    <location>
        <begin position="1142"/>
        <end position="1161"/>
    </location>
</feature>
<feature type="transmembrane region" description="Helical" evidence="11">
    <location>
        <begin position="1237"/>
        <end position="1253"/>
    </location>
</feature>
<evidence type="ECO:0000259" key="15">
    <source>
        <dbReference type="Pfam" id="PF24871"/>
    </source>
</evidence>
<dbReference type="EMBL" id="BLKM01000407">
    <property type="protein sequence ID" value="GFG33116.1"/>
    <property type="molecule type" value="Genomic_DNA"/>
</dbReference>
<evidence type="ECO:0000259" key="12">
    <source>
        <dbReference type="Pfam" id="PF12166"/>
    </source>
</evidence>
<dbReference type="GO" id="GO:0005886">
    <property type="term" value="C:plasma membrane"/>
    <property type="evidence" value="ECO:0007669"/>
    <property type="project" value="UniProtKB-SubCell"/>
</dbReference>
<feature type="transmembrane region" description="Helical" evidence="11">
    <location>
        <begin position="675"/>
        <end position="692"/>
    </location>
</feature>
<comment type="caution">
    <text evidence="17">The sequence shown here is derived from an EMBL/GenBank/DDBJ whole genome shotgun (WGS) entry which is preliminary data.</text>
</comment>
<feature type="transmembrane region" description="Helical" evidence="11">
    <location>
        <begin position="544"/>
        <end position="566"/>
    </location>
</feature>